<proteinExistence type="predicted"/>
<evidence type="ECO:0000313" key="1">
    <source>
        <dbReference type="EMBL" id="KUG19899.1"/>
    </source>
</evidence>
<dbReference type="PROSITE" id="PS51257">
    <property type="entry name" value="PROKAR_LIPOPROTEIN"/>
    <property type="match status" value="1"/>
</dbReference>
<comment type="caution">
    <text evidence="1">The sequence shown here is derived from an EMBL/GenBank/DDBJ whole genome shotgun (WGS) entry which is preliminary data.</text>
</comment>
<sequence>MHRTIRYNDPIMPAGIQAPRYCVAGGLAVSCASGQHQGGLWV</sequence>
<name>A0A0W8FGB5_9ZZZZ</name>
<protein>
    <submittedName>
        <fullName evidence="1">Uncharacterized protein</fullName>
    </submittedName>
</protein>
<organism evidence="1">
    <name type="scientific">hydrocarbon metagenome</name>
    <dbReference type="NCBI Taxonomy" id="938273"/>
    <lineage>
        <taxon>unclassified sequences</taxon>
        <taxon>metagenomes</taxon>
        <taxon>ecological metagenomes</taxon>
    </lineage>
</organism>
<reference evidence="1" key="1">
    <citation type="journal article" date="2015" name="Proc. Natl. Acad. Sci. U.S.A.">
        <title>Networks of energetic and metabolic interactions define dynamics in microbial communities.</title>
        <authorList>
            <person name="Embree M."/>
            <person name="Liu J.K."/>
            <person name="Al-Bassam M.M."/>
            <person name="Zengler K."/>
        </authorList>
    </citation>
    <scope>NUCLEOTIDE SEQUENCE</scope>
</reference>
<dbReference type="EMBL" id="LNQE01001247">
    <property type="protein sequence ID" value="KUG19899.1"/>
    <property type="molecule type" value="Genomic_DNA"/>
</dbReference>
<dbReference type="AlphaFoldDB" id="A0A0W8FGB5"/>
<accession>A0A0W8FGB5</accession>
<gene>
    <name evidence="1" type="ORF">ASZ90_010373</name>
</gene>